<evidence type="ECO:0000313" key="2">
    <source>
        <dbReference type="EMBL" id="BCJ85183.1"/>
    </source>
</evidence>
<accession>A0A7I8D4Y4</accession>
<dbReference type="SUPFAM" id="SSF53706">
    <property type="entry name" value="Formate dehydrogenase/DMSO reductase, domains 1-3"/>
    <property type="match status" value="1"/>
</dbReference>
<dbReference type="InterPro" id="IPR050123">
    <property type="entry name" value="Prok_molybdopt-oxidoreductase"/>
</dbReference>
<keyword evidence="3" id="KW-1185">Reference proteome</keyword>
<dbReference type="KEGG" id="eff:skT53_01680"/>
<sequence length="498" mass="56573">MQAWKNIVENPEKAKQYKAARGKGGFVRASWQEINQLISASLIYVIEKYGPDRIAGFTPIPAMSMVSYASGARFLSMLGAPMLSFYDWYADLPPASPQVWGEQTDVPESSDWYNSGYIMMWGSNVPMTRTPDAHFMTEARYKGTKVVSISPDYAENVKFADNWLAPKPGTDAALAQAMTHVILKEFYVDQKTPYFIDYAKRYTDLPFLITLRKNGDLFTVDRFLLASDLGYPLSNPEWKPVVINSKTNRLVCPNGCIGHRWADTGKWNLKLEDEQGQPIDPLLTLLGSQDEIVRMEFPYFDETGRETFRRDVPAKKIERAGETIYVTSVFDMMLAHYGINRGLPGDYPYGYEDPRPYTPAWQEAHTGVDRNLAIQIAREFAQNAVDTKGRSMIIMGAGINHWFHGDTIYRAILNLVLLTGSQGVNGGGWAHYVGQEKLRPIEGWSTIAFGRDWSQPPRLQNATSYWYFATNQWRYDDLSMDRLASPLAGRTRYRQSTN</sequence>
<dbReference type="EMBL" id="AP023366">
    <property type="protein sequence ID" value="BCJ85183.1"/>
    <property type="molecule type" value="Genomic_DNA"/>
</dbReference>
<protein>
    <recommendedName>
        <fullName evidence="1">Molybdopterin oxidoreductase domain-containing protein</fullName>
    </recommendedName>
</protein>
<evidence type="ECO:0000313" key="3">
    <source>
        <dbReference type="Proteomes" id="UP000593802"/>
    </source>
</evidence>
<reference evidence="2 3" key="1">
    <citation type="submission" date="2020-08" db="EMBL/GenBank/DDBJ databases">
        <title>Complete Genome Sequence of Effusibacillus dendaii Strain skT53, Isolated from Farmland soil.</title>
        <authorList>
            <person name="Konishi T."/>
            <person name="Kawasaki H."/>
        </authorList>
    </citation>
    <scope>NUCLEOTIDE SEQUENCE [LARGE SCALE GENOMIC DNA]</scope>
    <source>
        <strain evidence="3">skT53</strain>
    </source>
</reference>
<dbReference type="Pfam" id="PF00384">
    <property type="entry name" value="Molybdopterin"/>
    <property type="match status" value="1"/>
</dbReference>
<evidence type="ECO:0000259" key="1">
    <source>
        <dbReference type="Pfam" id="PF00384"/>
    </source>
</evidence>
<organism evidence="2 3">
    <name type="scientific">Effusibacillus dendaii</name>
    <dbReference type="NCBI Taxonomy" id="2743772"/>
    <lineage>
        <taxon>Bacteria</taxon>
        <taxon>Bacillati</taxon>
        <taxon>Bacillota</taxon>
        <taxon>Bacilli</taxon>
        <taxon>Bacillales</taxon>
        <taxon>Alicyclobacillaceae</taxon>
        <taxon>Effusibacillus</taxon>
    </lineage>
</organism>
<dbReference type="GO" id="GO:0016491">
    <property type="term" value="F:oxidoreductase activity"/>
    <property type="evidence" value="ECO:0007669"/>
    <property type="project" value="InterPro"/>
</dbReference>
<dbReference type="PANTHER" id="PTHR43105:SF2">
    <property type="entry name" value="RESPIRATORY NITRATE REDUCTASE 2 ALPHA CHAIN"/>
    <property type="match status" value="1"/>
</dbReference>
<dbReference type="AlphaFoldDB" id="A0A7I8D4Y4"/>
<dbReference type="InterPro" id="IPR006656">
    <property type="entry name" value="Mopterin_OxRdtase"/>
</dbReference>
<dbReference type="Gene3D" id="3.40.50.12440">
    <property type="match status" value="1"/>
</dbReference>
<feature type="domain" description="Molybdopterin oxidoreductase" evidence="1">
    <location>
        <begin position="21"/>
        <end position="433"/>
    </location>
</feature>
<gene>
    <name evidence="2" type="ORF">skT53_01680</name>
</gene>
<dbReference type="Proteomes" id="UP000593802">
    <property type="component" value="Chromosome"/>
</dbReference>
<name>A0A7I8D4Y4_9BACL</name>
<proteinExistence type="predicted"/>
<dbReference type="GO" id="GO:0016020">
    <property type="term" value="C:membrane"/>
    <property type="evidence" value="ECO:0007669"/>
    <property type="project" value="TreeGrafter"/>
</dbReference>
<dbReference type="PANTHER" id="PTHR43105">
    <property type="entry name" value="RESPIRATORY NITRATE REDUCTASE"/>
    <property type="match status" value="1"/>
</dbReference>